<accession>X0WTH8</accession>
<protein>
    <submittedName>
        <fullName evidence="1">Uncharacterized protein</fullName>
    </submittedName>
</protein>
<reference evidence="1" key="1">
    <citation type="journal article" date="2014" name="Front. Microbiol.">
        <title>High frequency of phylogenetically diverse reductive dehalogenase-homologous genes in deep subseafloor sedimentary metagenomes.</title>
        <authorList>
            <person name="Kawai M."/>
            <person name="Futagami T."/>
            <person name="Toyoda A."/>
            <person name="Takaki Y."/>
            <person name="Nishi S."/>
            <person name="Hori S."/>
            <person name="Arai W."/>
            <person name="Tsubouchi T."/>
            <person name="Morono Y."/>
            <person name="Uchiyama I."/>
            <person name="Ito T."/>
            <person name="Fujiyama A."/>
            <person name="Inagaki F."/>
            <person name="Takami H."/>
        </authorList>
    </citation>
    <scope>NUCLEOTIDE SEQUENCE</scope>
    <source>
        <strain evidence="1">Expedition CK06-06</strain>
    </source>
</reference>
<gene>
    <name evidence="1" type="ORF">S01H1_50003</name>
</gene>
<dbReference type="EMBL" id="BARS01032198">
    <property type="protein sequence ID" value="GAG26492.1"/>
    <property type="molecule type" value="Genomic_DNA"/>
</dbReference>
<comment type="caution">
    <text evidence="1">The sequence shown here is derived from an EMBL/GenBank/DDBJ whole genome shotgun (WGS) entry which is preliminary data.</text>
</comment>
<sequence>MLTKTSYFLSHIMNEIKNDDKDGIITVDLSSLMSNNPFDPDSYDDTPLDEVRASLEEIDLQEQVKEHLQNKMGYMLDLLLQKDLILCLMYIVSHIPDRKLPNIVFEAMVMWEDN</sequence>
<dbReference type="AlphaFoldDB" id="X0WTH8"/>
<organism evidence="1">
    <name type="scientific">marine sediment metagenome</name>
    <dbReference type="NCBI Taxonomy" id="412755"/>
    <lineage>
        <taxon>unclassified sequences</taxon>
        <taxon>metagenomes</taxon>
        <taxon>ecological metagenomes</taxon>
    </lineage>
</organism>
<feature type="non-terminal residue" evidence="1">
    <location>
        <position position="114"/>
    </location>
</feature>
<name>X0WTH8_9ZZZZ</name>
<evidence type="ECO:0000313" key="1">
    <source>
        <dbReference type="EMBL" id="GAG26492.1"/>
    </source>
</evidence>
<proteinExistence type="predicted"/>